<name>A0A067KXK7_JATCU</name>
<organism evidence="2 3">
    <name type="scientific">Jatropha curcas</name>
    <name type="common">Barbados nut</name>
    <dbReference type="NCBI Taxonomy" id="180498"/>
    <lineage>
        <taxon>Eukaryota</taxon>
        <taxon>Viridiplantae</taxon>
        <taxon>Streptophyta</taxon>
        <taxon>Embryophyta</taxon>
        <taxon>Tracheophyta</taxon>
        <taxon>Spermatophyta</taxon>
        <taxon>Magnoliopsida</taxon>
        <taxon>eudicotyledons</taxon>
        <taxon>Gunneridae</taxon>
        <taxon>Pentapetalae</taxon>
        <taxon>rosids</taxon>
        <taxon>fabids</taxon>
        <taxon>Malpighiales</taxon>
        <taxon>Euphorbiaceae</taxon>
        <taxon>Crotonoideae</taxon>
        <taxon>Jatropheae</taxon>
        <taxon>Jatropha</taxon>
    </lineage>
</organism>
<protein>
    <submittedName>
        <fullName evidence="2">Uncharacterized protein</fullName>
    </submittedName>
</protein>
<proteinExistence type="predicted"/>
<keyword evidence="1" id="KW-0175">Coiled coil</keyword>
<dbReference type="STRING" id="180498.A0A067KXK7"/>
<dbReference type="Proteomes" id="UP000027138">
    <property type="component" value="Unassembled WGS sequence"/>
</dbReference>
<accession>A0A067KXK7</accession>
<dbReference type="EMBL" id="KK914327">
    <property type="protein sequence ID" value="KDP40946.1"/>
    <property type="molecule type" value="Genomic_DNA"/>
</dbReference>
<keyword evidence="3" id="KW-1185">Reference proteome</keyword>
<dbReference type="OrthoDB" id="1938107at2759"/>
<gene>
    <name evidence="2" type="ORF">JCGZ_24945</name>
</gene>
<sequence>MAITARSAIRITHRLFSSTSNISHHNSHKNNHTFLEPNYFIGSWEAPKNPKEAEKKLARLRIKYAKQVKEVRKWYIKEMELMRVEKQRKDEAKKEAIRVANEERKKLKAEAAKVRAEERKIADEEFRRMLLKERGEKLDNWRMKETAREEKKKEKNKILHQRSSLFVDESELESRILKAIQDVSTL</sequence>
<evidence type="ECO:0000256" key="1">
    <source>
        <dbReference type="SAM" id="Coils"/>
    </source>
</evidence>
<dbReference type="AlphaFoldDB" id="A0A067KXK7"/>
<evidence type="ECO:0000313" key="3">
    <source>
        <dbReference type="Proteomes" id="UP000027138"/>
    </source>
</evidence>
<reference evidence="2 3" key="1">
    <citation type="journal article" date="2014" name="PLoS ONE">
        <title>Global Analysis of Gene Expression Profiles in Physic Nut (Jatropha curcas L.) Seedlings Exposed to Salt Stress.</title>
        <authorList>
            <person name="Zhang L."/>
            <person name="Zhang C."/>
            <person name="Wu P."/>
            <person name="Chen Y."/>
            <person name="Li M."/>
            <person name="Jiang H."/>
            <person name="Wu G."/>
        </authorList>
    </citation>
    <scope>NUCLEOTIDE SEQUENCE [LARGE SCALE GENOMIC DNA]</scope>
    <source>
        <strain evidence="3">cv. GZQX0401</strain>
        <tissue evidence="2">Young leaves</tissue>
    </source>
</reference>
<feature type="coiled-coil region" evidence="1">
    <location>
        <begin position="82"/>
        <end position="124"/>
    </location>
</feature>
<dbReference type="PANTHER" id="PTHR36402">
    <property type="entry name" value="EXPRESSED PROTEIN"/>
    <property type="match status" value="1"/>
</dbReference>
<dbReference type="PANTHER" id="PTHR36402:SF1">
    <property type="entry name" value="EXPRESSED PROTEIN"/>
    <property type="match status" value="1"/>
</dbReference>
<evidence type="ECO:0000313" key="2">
    <source>
        <dbReference type="EMBL" id="KDP40946.1"/>
    </source>
</evidence>